<name>A0A934S6J3_9BACT</name>
<dbReference type="PANTHER" id="PTHR22911">
    <property type="entry name" value="ACYL-MALONYL CONDENSING ENZYME-RELATED"/>
    <property type="match status" value="1"/>
</dbReference>
<feature type="transmembrane region" description="Helical" evidence="1">
    <location>
        <begin position="91"/>
        <end position="111"/>
    </location>
</feature>
<comment type="caution">
    <text evidence="3">The sequence shown here is derived from an EMBL/GenBank/DDBJ whole genome shotgun (WGS) entry which is preliminary data.</text>
</comment>
<gene>
    <name evidence="3" type="ORF">JIN87_27420</name>
</gene>
<accession>A0A934S6J3</accession>
<keyword evidence="1" id="KW-1133">Transmembrane helix</keyword>
<feature type="transmembrane region" description="Helical" evidence="1">
    <location>
        <begin position="272"/>
        <end position="290"/>
    </location>
</feature>
<feature type="transmembrane region" description="Helical" evidence="1">
    <location>
        <begin position="35"/>
        <end position="53"/>
    </location>
</feature>
<feature type="transmembrane region" description="Helical" evidence="1">
    <location>
        <begin position="208"/>
        <end position="230"/>
    </location>
</feature>
<feature type="domain" description="EamA" evidence="2">
    <location>
        <begin position="9"/>
        <end position="133"/>
    </location>
</feature>
<feature type="transmembrane region" description="Helical" evidence="1">
    <location>
        <begin position="145"/>
        <end position="165"/>
    </location>
</feature>
<evidence type="ECO:0000259" key="2">
    <source>
        <dbReference type="Pfam" id="PF00892"/>
    </source>
</evidence>
<reference evidence="3" key="1">
    <citation type="submission" date="2021-01" db="EMBL/GenBank/DDBJ databases">
        <title>Modified the classification status of verrucomicrobia.</title>
        <authorList>
            <person name="Feng X."/>
        </authorList>
    </citation>
    <scope>NUCLEOTIDE SEQUENCE</scope>
    <source>
        <strain evidence="3">KCTC 13126</strain>
    </source>
</reference>
<sequence>MEAYHVIPLLTGLCFAVGALCIKRATTLGLGPWRTTFFSNLVLFLMAAPFWFFGEPIREWESLGMPLFIGSIFFVGQLLWCLAIHKGDVSLLTPLMGTKAVFVAFVVSIWLGEDLSPLVWVAAVLSAIAVLLLRGRSEAERKRVVYSLVLGLGCSIAYAVGDSAMQAFGSELGYEKLIAGTFSVVMAWSLVLIPLFRGPVSEISRTAWSWLLAGSALWAVQSCLMAYAVGVYGKAAVINVIYSSRGVWGVVLVWVVGHWFSNDEKALGGDVLGRRLIGALLLIVAIVAVMS</sequence>
<feature type="transmembrane region" description="Helical" evidence="1">
    <location>
        <begin position="117"/>
        <end position="133"/>
    </location>
</feature>
<dbReference type="Proteomes" id="UP000617628">
    <property type="component" value="Unassembled WGS sequence"/>
</dbReference>
<keyword evidence="4" id="KW-1185">Reference proteome</keyword>
<feature type="transmembrane region" description="Helical" evidence="1">
    <location>
        <begin position="65"/>
        <end position="84"/>
    </location>
</feature>
<dbReference type="EMBL" id="JAENIL010000110">
    <property type="protein sequence ID" value="MBK1880647.1"/>
    <property type="molecule type" value="Genomic_DNA"/>
</dbReference>
<dbReference type="RefSeq" id="WP_200359835.1">
    <property type="nucleotide sequence ID" value="NZ_JAENIL010000110.1"/>
</dbReference>
<feature type="transmembrane region" description="Helical" evidence="1">
    <location>
        <begin position="177"/>
        <end position="196"/>
    </location>
</feature>
<dbReference type="SUPFAM" id="SSF103481">
    <property type="entry name" value="Multidrug resistance efflux transporter EmrE"/>
    <property type="match status" value="1"/>
</dbReference>
<proteinExistence type="predicted"/>
<evidence type="ECO:0000313" key="4">
    <source>
        <dbReference type="Proteomes" id="UP000617628"/>
    </source>
</evidence>
<organism evidence="3 4">
    <name type="scientific">Pelagicoccus mobilis</name>
    <dbReference type="NCBI Taxonomy" id="415221"/>
    <lineage>
        <taxon>Bacteria</taxon>
        <taxon>Pseudomonadati</taxon>
        <taxon>Verrucomicrobiota</taxon>
        <taxon>Opitutia</taxon>
        <taxon>Puniceicoccales</taxon>
        <taxon>Pelagicoccaceae</taxon>
        <taxon>Pelagicoccus</taxon>
    </lineage>
</organism>
<evidence type="ECO:0000256" key="1">
    <source>
        <dbReference type="SAM" id="Phobius"/>
    </source>
</evidence>
<evidence type="ECO:0000313" key="3">
    <source>
        <dbReference type="EMBL" id="MBK1880647.1"/>
    </source>
</evidence>
<dbReference type="InterPro" id="IPR037185">
    <property type="entry name" value="EmrE-like"/>
</dbReference>
<dbReference type="PANTHER" id="PTHR22911:SF137">
    <property type="entry name" value="SOLUTE CARRIER FAMILY 35 MEMBER G2-RELATED"/>
    <property type="match status" value="1"/>
</dbReference>
<dbReference type="Pfam" id="PF00892">
    <property type="entry name" value="EamA"/>
    <property type="match status" value="1"/>
</dbReference>
<dbReference type="InterPro" id="IPR000620">
    <property type="entry name" value="EamA_dom"/>
</dbReference>
<feature type="transmembrane region" description="Helical" evidence="1">
    <location>
        <begin position="6"/>
        <end position="23"/>
    </location>
</feature>
<protein>
    <submittedName>
        <fullName evidence="3">EamA family transporter</fullName>
    </submittedName>
</protein>
<dbReference type="GO" id="GO:0016020">
    <property type="term" value="C:membrane"/>
    <property type="evidence" value="ECO:0007669"/>
    <property type="project" value="InterPro"/>
</dbReference>
<dbReference type="AlphaFoldDB" id="A0A934S6J3"/>
<keyword evidence="1" id="KW-0812">Transmembrane</keyword>
<keyword evidence="1" id="KW-0472">Membrane</keyword>
<feature type="transmembrane region" description="Helical" evidence="1">
    <location>
        <begin position="236"/>
        <end position="260"/>
    </location>
</feature>